<dbReference type="Gene3D" id="1.10.640.10">
    <property type="entry name" value="Haem peroxidase domain superfamily, animal type"/>
    <property type="match status" value="1"/>
</dbReference>
<dbReference type="GO" id="GO:0020037">
    <property type="term" value="F:heme binding"/>
    <property type="evidence" value="ECO:0007669"/>
    <property type="project" value="InterPro"/>
</dbReference>
<dbReference type="AlphaFoldDB" id="T1JNM8"/>
<evidence type="ECO:0000313" key="7">
    <source>
        <dbReference type="EnsemblMetazoa" id="SMAR015457-PA"/>
    </source>
</evidence>
<evidence type="ECO:0000256" key="6">
    <source>
        <dbReference type="PIRSR" id="PIRSR619791-2"/>
    </source>
</evidence>
<dbReference type="GO" id="GO:0046872">
    <property type="term" value="F:metal ion binding"/>
    <property type="evidence" value="ECO:0007669"/>
    <property type="project" value="UniProtKB-KW"/>
</dbReference>
<dbReference type="EMBL" id="JH431251">
    <property type="status" value="NOT_ANNOTATED_CDS"/>
    <property type="molecule type" value="Genomic_DNA"/>
</dbReference>
<evidence type="ECO:0000313" key="8">
    <source>
        <dbReference type="Proteomes" id="UP000014500"/>
    </source>
</evidence>
<proteinExistence type="predicted"/>
<sequence length="617" mass="70040">MVSRETDIELVSLAQTELESSCRKVPVCTFSPYRNIDGTCNNLWYPLWGSTNSGLQRMGKPDYSDGELAKNGQELPSGRYMSLNYIKDVSKPHPSITHMAMAFGQVIAHDLSRVAVFTRPGDKTISCCTPEVQKDPSLQHPACYPIKLERDDPRYGDQPCMEFVRAVPAQPDNCKLSSNRDPLSQVTHSLDCSFVYGPDKETLDKLRLGKNGLLKTTSIHDEEMLPHRNSSTCGNPNLGLYCFDSGDNRVNQQPPILSLHVVLHREHNRLALDLAGMNHHWDDEKVFQEARKILIAQLQHITFNEFLPLFLDHQTRMNHGLLLKSNGYSYNYDSRLKPNILCAFQAAAFRIGHSLVQNHLGLFKGGHLQGGVSMKDYYFNPHLFYVKETNLDYILKGLLNEPSQSPDGHFAKAVNILIAKAISPNEFQIPLTLDLFKKGSRPGLDLYAINIQRGRDIGLNGYNEWRYRCGLNKATKFSHFNDVIDAHHVHTLEVIYDHVDDVDLYTAGVMEKPIHGLLVGPTFRCIIANQFQKIRLADRFWYERYNARENVGFTQNQLAEMRKTTLARILCLNSKIRTVQPLALLLNSPTNPQVDCSNLRIPSFSLLPWKEIAKKII</sequence>
<dbReference type="PANTHER" id="PTHR11475">
    <property type="entry name" value="OXIDASE/PEROXIDASE"/>
    <property type="match status" value="1"/>
</dbReference>
<reference evidence="8" key="1">
    <citation type="submission" date="2011-05" db="EMBL/GenBank/DDBJ databases">
        <authorList>
            <person name="Richards S.R."/>
            <person name="Qu J."/>
            <person name="Jiang H."/>
            <person name="Jhangiani S.N."/>
            <person name="Agravi P."/>
            <person name="Goodspeed R."/>
            <person name="Gross S."/>
            <person name="Mandapat C."/>
            <person name="Jackson L."/>
            <person name="Mathew T."/>
            <person name="Pu L."/>
            <person name="Thornton R."/>
            <person name="Saada N."/>
            <person name="Wilczek-Boney K.B."/>
            <person name="Lee S."/>
            <person name="Kovar C."/>
            <person name="Wu Y."/>
            <person name="Scherer S.E."/>
            <person name="Worley K.C."/>
            <person name="Muzny D.M."/>
            <person name="Gibbs R."/>
        </authorList>
    </citation>
    <scope>NUCLEOTIDE SEQUENCE</scope>
    <source>
        <strain evidence="8">Brora</strain>
    </source>
</reference>
<keyword evidence="3" id="KW-0575">Peroxidase</keyword>
<dbReference type="Pfam" id="PF03098">
    <property type="entry name" value="An_peroxidase"/>
    <property type="match status" value="1"/>
</dbReference>
<dbReference type="Proteomes" id="UP000014500">
    <property type="component" value="Unassembled WGS sequence"/>
</dbReference>
<organism evidence="7 8">
    <name type="scientific">Strigamia maritima</name>
    <name type="common">European centipede</name>
    <name type="synonym">Geophilus maritimus</name>
    <dbReference type="NCBI Taxonomy" id="126957"/>
    <lineage>
        <taxon>Eukaryota</taxon>
        <taxon>Metazoa</taxon>
        <taxon>Ecdysozoa</taxon>
        <taxon>Arthropoda</taxon>
        <taxon>Myriapoda</taxon>
        <taxon>Chilopoda</taxon>
        <taxon>Pleurostigmophora</taxon>
        <taxon>Geophilomorpha</taxon>
        <taxon>Linotaeniidae</taxon>
        <taxon>Strigamia</taxon>
    </lineage>
</organism>
<dbReference type="CDD" id="cd09823">
    <property type="entry name" value="peroxinectin_like"/>
    <property type="match status" value="1"/>
</dbReference>
<dbReference type="SUPFAM" id="SSF48113">
    <property type="entry name" value="Heme-dependent peroxidases"/>
    <property type="match status" value="1"/>
</dbReference>
<dbReference type="GO" id="GO:0005576">
    <property type="term" value="C:extracellular region"/>
    <property type="evidence" value="ECO:0007669"/>
    <property type="project" value="UniProtKB-SubCell"/>
</dbReference>
<dbReference type="PANTHER" id="PTHR11475:SF4">
    <property type="entry name" value="CHORION PEROXIDASE"/>
    <property type="match status" value="1"/>
</dbReference>
<dbReference type="eggNOG" id="KOG2408">
    <property type="taxonomic scope" value="Eukaryota"/>
</dbReference>
<protein>
    <submittedName>
        <fullName evidence="7">Uncharacterized protein</fullName>
    </submittedName>
</protein>
<dbReference type="EnsemblMetazoa" id="SMAR015457-RA">
    <property type="protein sequence ID" value="SMAR015457-PA"/>
    <property type="gene ID" value="SMAR015457"/>
</dbReference>
<dbReference type="HOGENOM" id="CLU_006087_5_2_1"/>
<dbReference type="PRINTS" id="PR00457">
    <property type="entry name" value="ANPEROXIDASE"/>
</dbReference>
<accession>T1JNM8</accession>
<dbReference type="GO" id="GO:0006979">
    <property type="term" value="P:response to oxidative stress"/>
    <property type="evidence" value="ECO:0007669"/>
    <property type="project" value="InterPro"/>
</dbReference>
<name>T1JNM8_STRMM</name>
<reference evidence="7" key="2">
    <citation type="submission" date="2015-02" db="UniProtKB">
        <authorList>
            <consortium name="EnsemblMetazoa"/>
        </authorList>
    </citation>
    <scope>IDENTIFICATION</scope>
</reference>
<keyword evidence="4" id="KW-0732">Signal</keyword>
<evidence type="ECO:0000256" key="1">
    <source>
        <dbReference type="ARBA" id="ARBA00004613"/>
    </source>
</evidence>
<evidence type="ECO:0000256" key="3">
    <source>
        <dbReference type="ARBA" id="ARBA00022559"/>
    </source>
</evidence>
<evidence type="ECO:0000256" key="5">
    <source>
        <dbReference type="ARBA" id="ARBA00023180"/>
    </source>
</evidence>
<keyword evidence="6" id="KW-0408">Iron</keyword>
<keyword evidence="6" id="KW-0349">Heme</keyword>
<dbReference type="PROSITE" id="PS50292">
    <property type="entry name" value="PEROXIDASE_3"/>
    <property type="match status" value="1"/>
</dbReference>
<dbReference type="PhylomeDB" id="T1JNM8"/>
<keyword evidence="2" id="KW-0964">Secreted</keyword>
<dbReference type="GO" id="GO:0004601">
    <property type="term" value="F:peroxidase activity"/>
    <property type="evidence" value="ECO:0007669"/>
    <property type="project" value="UniProtKB-KW"/>
</dbReference>
<dbReference type="OMA" id="ITHMAMA"/>
<keyword evidence="3" id="KW-0560">Oxidoreductase</keyword>
<keyword evidence="8" id="KW-1185">Reference proteome</keyword>
<dbReference type="FunFam" id="1.10.640.10:FF:000003">
    <property type="entry name" value="chorion peroxidase"/>
    <property type="match status" value="1"/>
</dbReference>
<evidence type="ECO:0000256" key="4">
    <source>
        <dbReference type="ARBA" id="ARBA00022729"/>
    </source>
</evidence>
<dbReference type="InterPro" id="IPR010255">
    <property type="entry name" value="Haem_peroxidase_sf"/>
</dbReference>
<feature type="binding site" description="axial binding residue" evidence="6">
    <location>
        <position position="353"/>
    </location>
    <ligand>
        <name>heme b</name>
        <dbReference type="ChEBI" id="CHEBI:60344"/>
    </ligand>
    <ligandPart>
        <name>Fe</name>
        <dbReference type="ChEBI" id="CHEBI:18248"/>
    </ligandPart>
</feature>
<dbReference type="InterPro" id="IPR019791">
    <property type="entry name" value="Haem_peroxidase_animal"/>
</dbReference>
<keyword evidence="5" id="KW-0325">Glycoprotein</keyword>
<dbReference type="InterPro" id="IPR037120">
    <property type="entry name" value="Haem_peroxidase_sf_animal"/>
</dbReference>
<keyword evidence="6" id="KW-0479">Metal-binding</keyword>
<comment type="subcellular location">
    <subcellularLocation>
        <location evidence="1">Secreted</location>
    </subcellularLocation>
</comment>
<dbReference type="STRING" id="126957.T1JNM8"/>
<evidence type="ECO:0000256" key="2">
    <source>
        <dbReference type="ARBA" id="ARBA00022525"/>
    </source>
</evidence>